<evidence type="ECO:0000313" key="2">
    <source>
        <dbReference type="EMBL" id="MXU83422.1"/>
    </source>
</evidence>
<keyword evidence="1" id="KW-0732">Signal</keyword>
<reference evidence="2" key="1">
    <citation type="submission" date="2019-12" db="EMBL/GenBank/DDBJ databases">
        <title>An insight into the sialome of adult female Ixodes ricinus ticks feeding for 6 days.</title>
        <authorList>
            <person name="Perner J."/>
            <person name="Ribeiro J.M.C."/>
        </authorList>
    </citation>
    <scope>NUCLEOTIDE SEQUENCE</scope>
    <source>
        <strain evidence="2">Semi-engorged</strain>
        <tissue evidence="2">Salivary glands</tissue>
    </source>
</reference>
<dbReference type="AlphaFoldDB" id="A0A6B0TTW5"/>
<organism evidence="2">
    <name type="scientific">Ixodes ricinus</name>
    <name type="common">Common tick</name>
    <name type="synonym">Acarus ricinus</name>
    <dbReference type="NCBI Taxonomy" id="34613"/>
    <lineage>
        <taxon>Eukaryota</taxon>
        <taxon>Metazoa</taxon>
        <taxon>Ecdysozoa</taxon>
        <taxon>Arthropoda</taxon>
        <taxon>Chelicerata</taxon>
        <taxon>Arachnida</taxon>
        <taxon>Acari</taxon>
        <taxon>Parasitiformes</taxon>
        <taxon>Ixodida</taxon>
        <taxon>Ixodoidea</taxon>
        <taxon>Ixodidae</taxon>
        <taxon>Ixodinae</taxon>
        <taxon>Ixodes</taxon>
    </lineage>
</organism>
<proteinExistence type="predicted"/>
<dbReference type="EMBL" id="GIFC01001339">
    <property type="protein sequence ID" value="MXU83422.1"/>
    <property type="molecule type" value="Transcribed_RNA"/>
</dbReference>
<accession>A0A6B0TTW5</accession>
<name>A0A6B0TTW5_IXORI</name>
<feature type="chain" id="PRO_5025351192" evidence="1">
    <location>
        <begin position="25"/>
        <end position="75"/>
    </location>
</feature>
<evidence type="ECO:0000256" key="1">
    <source>
        <dbReference type="SAM" id="SignalP"/>
    </source>
</evidence>
<feature type="signal peptide" evidence="1">
    <location>
        <begin position="1"/>
        <end position="24"/>
    </location>
</feature>
<protein>
    <submittedName>
        <fullName evidence="2">Putative secreted protein</fullName>
    </submittedName>
</protein>
<sequence length="75" mass="8179">MKAGSVIIMPSCSMLSTLPSLGLCSTITVEPRTHKRQPTLPTRLSRSFRNLEDRRALTRTLRAPNGVTRDAGANA</sequence>